<keyword evidence="6" id="KW-0479">Metal-binding</keyword>
<dbReference type="GO" id="GO:0016020">
    <property type="term" value="C:membrane"/>
    <property type="evidence" value="ECO:0007669"/>
    <property type="project" value="InterPro"/>
</dbReference>
<dbReference type="GO" id="GO:1904380">
    <property type="term" value="P:endoplasmic reticulum mannose trimming"/>
    <property type="evidence" value="ECO:0007669"/>
    <property type="project" value="InterPro"/>
</dbReference>
<feature type="region of interest" description="Disordered" evidence="8">
    <location>
        <begin position="481"/>
        <end position="521"/>
    </location>
</feature>
<evidence type="ECO:0000256" key="6">
    <source>
        <dbReference type="PIRSR" id="PIRSR601382-2"/>
    </source>
</evidence>
<organism evidence="9 10">
    <name type="scientific">Cronartium quercuum f. sp. fusiforme G11</name>
    <dbReference type="NCBI Taxonomy" id="708437"/>
    <lineage>
        <taxon>Eukaryota</taxon>
        <taxon>Fungi</taxon>
        <taxon>Dikarya</taxon>
        <taxon>Basidiomycota</taxon>
        <taxon>Pucciniomycotina</taxon>
        <taxon>Pucciniomycetes</taxon>
        <taxon>Pucciniales</taxon>
        <taxon>Coleosporiaceae</taxon>
        <taxon>Cronartium</taxon>
    </lineage>
</organism>
<dbReference type="InterPro" id="IPR001382">
    <property type="entry name" value="Glyco_hydro_47"/>
</dbReference>
<dbReference type="AlphaFoldDB" id="A0A9P6NRB6"/>
<keyword evidence="3" id="KW-0256">Endoplasmic reticulum</keyword>
<protein>
    <recommendedName>
        <fullName evidence="7">alpha-1,2-Mannosidase</fullName>
        <ecNumber evidence="7">3.2.1.-</ecNumber>
    </recommendedName>
</protein>
<keyword evidence="4" id="KW-0325">Glycoprotein</keyword>
<comment type="subcellular location">
    <subcellularLocation>
        <location evidence="1">Endoplasmic reticulum</location>
    </subcellularLocation>
</comment>
<feature type="active site" description="Proton donor" evidence="5">
    <location>
        <position position="353"/>
    </location>
</feature>
<proteinExistence type="inferred from homology"/>
<dbReference type="GO" id="GO:0005975">
    <property type="term" value="P:carbohydrate metabolic process"/>
    <property type="evidence" value="ECO:0007669"/>
    <property type="project" value="InterPro"/>
</dbReference>
<evidence type="ECO:0000256" key="1">
    <source>
        <dbReference type="ARBA" id="ARBA00004240"/>
    </source>
</evidence>
<sequence length="613" mass="69444">MVLRYDVSAVMSKSRKLELRNLVRETWDHGFNNYMKHGFPLDELLPITCQGIGPDYHNPKNHEVNDVLGNFSLTLIESLDSFVIFRDLPRFSQATRQIIDSVPNFDLDSHIQVFETTIRVLGGLLSGHLFASDPQNTWGHRLDWYEGELLHLAKDLADRMMPAFTASRTGIPYARINLKYGVAKGEAEETCTAGAGSLLLEFATLSRLTNIPTYEQSARKALYALWNRRSGIDLFGNTINLQSGAWSYGVASIGAGIDSFYEYLLKAHVLLQEDSYLKLWDVAYKAVKTHIRSSDGFWYRGVNMQTGSLASYSIDSLSAFFPGLQILGGDVEAAIQSHMVYANLWIRYSGLPEVFDTHLREATSLAYPLRPEFVESNYFLFQATKDEFYLEMAERVLHDIINRTWVPCGLAGIKNLETGERNTNCALADRMNSFVLSETLKYLYLTFDEDNPINRKDEPFIFTTEAHILFLPNVADLPKNKRSPLTKPYVPPTSETDSQLTAEPNSTMTKPSITKPKPNPNTCSVFKPSITNPKYSSGLKLSIRGRTDFELAKMLTGLDLWPERWQSNETVEWSAYGRSEVPALDVRPMNDLMTLFKLLFKLRTELSRPLPSL</sequence>
<gene>
    <name evidence="9" type="ORF">CROQUDRAFT_37750</name>
</gene>
<evidence type="ECO:0000256" key="3">
    <source>
        <dbReference type="ARBA" id="ARBA00022824"/>
    </source>
</evidence>
<dbReference type="PANTHER" id="PTHR45679:SF5">
    <property type="entry name" value="ER DEGRADATION-ENHANCING ALPHA-MANNOSIDASE-LIKE PROTEIN 1"/>
    <property type="match status" value="1"/>
</dbReference>
<dbReference type="InterPro" id="IPR044674">
    <property type="entry name" value="EDEM1/2/3"/>
</dbReference>
<dbReference type="EC" id="3.2.1.-" evidence="7"/>
<feature type="active site" evidence="5">
    <location>
        <position position="258"/>
    </location>
</feature>
<dbReference type="PRINTS" id="PR00747">
    <property type="entry name" value="GLYHDRLASE47"/>
</dbReference>
<dbReference type="GO" id="GO:0005509">
    <property type="term" value="F:calcium ion binding"/>
    <property type="evidence" value="ECO:0007669"/>
    <property type="project" value="InterPro"/>
</dbReference>
<keyword evidence="10" id="KW-1185">Reference proteome</keyword>
<dbReference type="PANTHER" id="PTHR45679">
    <property type="entry name" value="ER DEGRADATION-ENHANCING ALPHA-MANNOSIDASE-LIKE PROTEIN 2"/>
    <property type="match status" value="1"/>
</dbReference>
<dbReference type="Pfam" id="PF01532">
    <property type="entry name" value="Glyco_hydro_47"/>
    <property type="match status" value="1"/>
</dbReference>
<evidence type="ECO:0000256" key="4">
    <source>
        <dbReference type="ARBA" id="ARBA00023180"/>
    </source>
</evidence>
<dbReference type="Proteomes" id="UP000886653">
    <property type="component" value="Unassembled WGS sequence"/>
</dbReference>
<comment type="caution">
    <text evidence="9">The sequence shown here is derived from an EMBL/GenBank/DDBJ whole genome shotgun (WGS) entry which is preliminary data.</text>
</comment>
<feature type="binding site" evidence="6">
    <location>
        <position position="464"/>
    </location>
    <ligand>
        <name>Ca(2+)</name>
        <dbReference type="ChEBI" id="CHEBI:29108"/>
    </ligand>
</feature>
<evidence type="ECO:0000313" key="9">
    <source>
        <dbReference type="EMBL" id="KAG0150778.1"/>
    </source>
</evidence>
<keyword evidence="7" id="KW-0326">Glycosidase</keyword>
<dbReference type="InterPro" id="IPR036026">
    <property type="entry name" value="Seven-hairpin_glycosidases"/>
</dbReference>
<dbReference type="InterPro" id="IPR012341">
    <property type="entry name" value="6hp_glycosidase-like_sf"/>
</dbReference>
<evidence type="ECO:0000256" key="7">
    <source>
        <dbReference type="RuleBase" id="RU361193"/>
    </source>
</evidence>
<feature type="active site" description="Proton donor" evidence="5">
    <location>
        <position position="115"/>
    </location>
</feature>
<feature type="compositionally biased region" description="Polar residues" evidence="8">
    <location>
        <begin position="493"/>
        <end position="512"/>
    </location>
</feature>
<keyword evidence="6" id="KW-0106">Calcium</keyword>
<comment type="similarity">
    <text evidence="2 7">Belongs to the glycosyl hydrolase 47 family.</text>
</comment>
<accession>A0A9P6NRB6</accession>
<evidence type="ECO:0000256" key="8">
    <source>
        <dbReference type="SAM" id="MobiDB-lite"/>
    </source>
</evidence>
<dbReference type="GO" id="GO:0036503">
    <property type="term" value="P:ERAD pathway"/>
    <property type="evidence" value="ECO:0007669"/>
    <property type="project" value="UniProtKB-ARBA"/>
</dbReference>
<dbReference type="Gene3D" id="1.50.10.10">
    <property type="match status" value="1"/>
</dbReference>
<dbReference type="OrthoDB" id="8118055at2759"/>
<feature type="active site" evidence="5">
    <location>
        <position position="372"/>
    </location>
</feature>
<dbReference type="EMBL" id="MU167217">
    <property type="protein sequence ID" value="KAG0150778.1"/>
    <property type="molecule type" value="Genomic_DNA"/>
</dbReference>
<dbReference type="GO" id="GO:0004571">
    <property type="term" value="F:mannosyl-oligosaccharide 1,2-alpha-mannosidase activity"/>
    <property type="evidence" value="ECO:0007669"/>
    <property type="project" value="InterPro"/>
</dbReference>
<evidence type="ECO:0000313" key="10">
    <source>
        <dbReference type="Proteomes" id="UP000886653"/>
    </source>
</evidence>
<reference evidence="9" key="1">
    <citation type="submission" date="2013-11" db="EMBL/GenBank/DDBJ databases">
        <title>Genome sequence of the fusiform rust pathogen reveals effectors for host alternation and coevolution with pine.</title>
        <authorList>
            <consortium name="DOE Joint Genome Institute"/>
            <person name="Smith K."/>
            <person name="Pendleton A."/>
            <person name="Kubisiak T."/>
            <person name="Anderson C."/>
            <person name="Salamov A."/>
            <person name="Aerts A."/>
            <person name="Riley R."/>
            <person name="Clum A."/>
            <person name="Lindquist E."/>
            <person name="Ence D."/>
            <person name="Campbell M."/>
            <person name="Kronenberg Z."/>
            <person name="Feau N."/>
            <person name="Dhillon B."/>
            <person name="Hamelin R."/>
            <person name="Burleigh J."/>
            <person name="Smith J."/>
            <person name="Yandell M."/>
            <person name="Nelson C."/>
            <person name="Grigoriev I."/>
            <person name="Davis J."/>
        </authorList>
    </citation>
    <scope>NUCLEOTIDE SEQUENCE</scope>
    <source>
        <strain evidence="9">G11</strain>
    </source>
</reference>
<dbReference type="SUPFAM" id="SSF48225">
    <property type="entry name" value="Seven-hairpin glycosidases"/>
    <property type="match status" value="1"/>
</dbReference>
<keyword evidence="7" id="KW-0378">Hydrolase</keyword>
<name>A0A9P6NRB6_9BASI</name>
<evidence type="ECO:0000256" key="5">
    <source>
        <dbReference type="PIRSR" id="PIRSR601382-1"/>
    </source>
</evidence>
<dbReference type="GO" id="GO:0044322">
    <property type="term" value="C:endoplasmic reticulum quality control compartment"/>
    <property type="evidence" value="ECO:0007669"/>
    <property type="project" value="GOC"/>
</dbReference>
<comment type="cofactor">
    <cofactor evidence="6">
        <name>Ca(2+)</name>
        <dbReference type="ChEBI" id="CHEBI:29108"/>
    </cofactor>
</comment>
<evidence type="ECO:0000256" key="2">
    <source>
        <dbReference type="ARBA" id="ARBA00007658"/>
    </source>
</evidence>